<evidence type="ECO:0000313" key="2">
    <source>
        <dbReference type="Proteomes" id="UP001558613"/>
    </source>
</evidence>
<name>A0ABR3LZE9_9TELE</name>
<sequence length="84" mass="8949">MDPASLCVCVPSVVNSNSALDKEAEGNGEKILLELVMLCTASRLGFLLIILMKIGAGNDFLNQLIERPVPASLVCPTARVILHT</sequence>
<keyword evidence="2" id="KW-1185">Reference proteome</keyword>
<evidence type="ECO:0000313" key="1">
    <source>
        <dbReference type="EMBL" id="KAL1258257.1"/>
    </source>
</evidence>
<protein>
    <submittedName>
        <fullName evidence="1">Uncharacterized protein</fullName>
    </submittedName>
</protein>
<gene>
    <name evidence="1" type="ORF">QQF64_011501</name>
</gene>
<dbReference type="Proteomes" id="UP001558613">
    <property type="component" value="Unassembled WGS sequence"/>
</dbReference>
<dbReference type="EMBL" id="JAYMGO010000017">
    <property type="protein sequence ID" value="KAL1258257.1"/>
    <property type="molecule type" value="Genomic_DNA"/>
</dbReference>
<organism evidence="1 2">
    <name type="scientific">Cirrhinus molitorella</name>
    <name type="common">mud carp</name>
    <dbReference type="NCBI Taxonomy" id="172907"/>
    <lineage>
        <taxon>Eukaryota</taxon>
        <taxon>Metazoa</taxon>
        <taxon>Chordata</taxon>
        <taxon>Craniata</taxon>
        <taxon>Vertebrata</taxon>
        <taxon>Euteleostomi</taxon>
        <taxon>Actinopterygii</taxon>
        <taxon>Neopterygii</taxon>
        <taxon>Teleostei</taxon>
        <taxon>Ostariophysi</taxon>
        <taxon>Cypriniformes</taxon>
        <taxon>Cyprinidae</taxon>
        <taxon>Labeoninae</taxon>
        <taxon>Labeonini</taxon>
        <taxon>Cirrhinus</taxon>
    </lineage>
</organism>
<comment type="caution">
    <text evidence="1">The sequence shown here is derived from an EMBL/GenBank/DDBJ whole genome shotgun (WGS) entry which is preliminary data.</text>
</comment>
<proteinExistence type="predicted"/>
<accession>A0ABR3LZE9</accession>
<reference evidence="1 2" key="1">
    <citation type="submission" date="2023-09" db="EMBL/GenBank/DDBJ databases">
        <authorList>
            <person name="Wang M."/>
        </authorList>
    </citation>
    <scope>NUCLEOTIDE SEQUENCE [LARGE SCALE GENOMIC DNA]</scope>
    <source>
        <strain evidence="1">GT-2023</strain>
        <tissue evidence="1">Liver</tissue>
    </source>
</reference>